<dbReference type="InterPro" id="IPR044814">
    <property type="entry name" value="Terpene_cyclase_plant_C1"/>
</dbReference>
<evidence type="ECO:0000256" key="3">
    <source>
        <dbReference type="ARBA" id="ARBA00022842"/>
    </source>
</evidence>
<evidence type="ECO:0000259" key="6">
    <source>
        <dbReference type="Pfam" id="PF03936"/>
    </source>
</evidence>
<keyword evidence="4" id="KW-0456">Lyase</keyword>
<feature type="domain" description="Terpene synthase N-terminal" evidence="5">
    <location>
        <begin position="66"/>
        <end position="247"/>
    </location>
</feature>
<dbReference type="KEGG" id="qsa:O6P43_000625"/>
<dbReference type="InterPro" id="IPR036965">
    <property type="entry name" value="Terpene_synth_N_sf"/>
</dbReference>
<organism evidence="7 8">
    <name type="scientific">Quillaja saponaria</name>
    <name type="common">Soap bark tree</name>
    <dbReference type="NCBI Taxonomy" id="32244"/>
    <lineage>
        <taxon>Eukaryota</taxon>
        <taxon>Viridiplantae</taxon>
        <taxon>Streptophyta</taxon>
        <taxon>Embryophyta</taxon>
        <taxon>Tracheophyta</taxon>
        <taxon>Spermatophyta</taxon>
        <taxon>Magnoliopsida</taxon>
        <taxon>eudicotyledons</taxon>
        <taxon>Gunneridae</taxon>
        <taxon>Pentapetalae</taxon>
        <taxon>rosids</taxon>
        <taxon>fabids</taxon>
        <taxon>Fabales</taxon>
        <taxon>Quillajaceae</taxon>
        <taxon>Quillaja</taxon>
    </lineage>
</organism>
<keyword evidence="3" id="KW-0460">Magnesium</keyword>
<dbReference type="SUPFAM" id="SSF48239">
    <property type="entry name" value="Terpenoid cyclases/Protein prenyltransferases"/>
    <property type="match status" value="1"/>
</dbReference>
<keyword evidence="8" id="KW-1185">Reference proteome</keyword>
<dbReference type="GO" id="GO:0080027">
    <property type="term" value="P:response to herbivore"/>
    <property type="evidence" value="ECO:0007669"/>
    <property type="project" value="UniProtKB-ARBA"/>
</dbReference>
<evidence type="ECO:0000259" key="5">
    <source>
        <dbReference type="Pfam" id="PF01397"/>
    </source>
</evidence>
<evidence type="ECO:0000256" key="2">
    <source>
        <dbReference type="ARBA" id="ARBA00022723"/>
    </source>
</evidence>
<dbReference type="GO" id="GO:0010333">
    <property type="term" value="F:terpene synthase activity"/>
    <property type="evidence" value="ECO:0007669"/>
    <property type="project" value="InterPro"/>
</dbReference>
<evidence type="ECO:0000256" key="1">
    <source>
        <dbReference type="ARBA" id="ARBA00001946"/>
    </source>
</evidence>
<keyword evidence="2" id="KW-0479">Metal-binding</keyword>
<sequence>MTTEFLCIPFQSPLKQKPTSHPLNKYSTHRTYSAKPRTLQVICAMSTQNSRLTENRRSANYQPNTWSHDFEKSLKDDQSVETYQDRAAKLEIEVRHMINRVDTEPLSILELIDDVQRLGLGYMFQKDITRALERILSLKNLKSETETSLHASALRFRLLRQNGFEVSQGLQSTCNEELFKILKDNEGNFKAGICSNVKGMLSLYEASFLSFEGENLLDEAKIFTTTYLTELKQDVGTTLAEQVNHAMELPYHHRMYRLDARWFIETYDKKENVNCILLELAKINFNMVQSIYQRELGDMSRWWKEIGLANKLSFARDRLTESFFWALGIVSEPQFSNCRKELTKVAALITVIDDVYDVYGTLDELELFTDAIERWDVNAVHNLPQYMKLCFLALYNTVNEMAYNILKEQGEFSLPYLTKAWADLCKSFLQEAKWSYSKFTPTFAEYLENAWLSSSGGLFLVHAYFLLGLNVSNQELYALNNYHDLLRLPSTIFRLCNDLATSTAELETGETANSIACCINDTGLLEEQPRQYLRNLIDRAWKKLNKERFQDSTFDKHFAETACNLARIAQCTYQYGDGHGRPDSRSKNRVKSLIIEPIPLRTR</sequence>
<evidence type="ECO:0000313" key="7">
    <source>
        <dbReference type="EMBL" id="KAJ7981351.1"/>
    </source>
</evidence>
<dbReference type="InterPro" id="IPR034741">
    <property type="entry name" value="Terpene_cyclase-like_1_C"/>
</dbReference>
<accession>A0AAD7VMD3</accession>
<dbReference type="InterPro" id="IPR005630">
    <property type="entry name" value="Terpene_synthase_metal-bd"/>
</dbReference>
<dbReference type="Proteomes" id="UP001163823">
    <property type="component" value="Chromosome 1"/>
</dbReference>
<dbReference type="Pfam" id="PF03936">
    <property type="entry name" value="Terpene_synth_C"/>
    <property type="match status" value="1"/>
</dbReference>
<dbReference type="FunFam" id="1.50.10.130:FF:000001">
    <property type="entry name" value="Isoprene synthase, chloroplastic"/>
    <property type="match status" value="1"/>
</dbReference>
<proteinExistence type="predicted"/>
<dbReference type="InterPro" id="IPR008930">
    <property type="entry name" value="Terpenoid_cyclase/PrenylTrfase"/>
</dbReference>
<dbReference type="SUPFAM" id="SSF48576">
    <property type="entry name" value="Terpenoid synthases"/>
    <property type="match status" value="1"/>
</dbReference>
<dbReference type="AlphaFoldDB" id="A0AAD7VMD3"/>
<dbReference type="InterPro" id="IPR008949">
    <property type="entry name" value="Isoprenoid_synthase_dom_sf"/>
</dbReference>
<dbReference type="InterPro" id="IPR050148">
    <property type="entry name" value="Terpene_synthase-like"/>
</dbReference>
<evidence type="ECO:0000256" key="4">
    <source>
        <dbReference type="ARBA" id="ARBA00023239"/>
    </source>
</evidence>
<reference evidence="7 8" key="1">
    <citation type="journal article" date="2023" name="Science">
        <title>Elucidation of the pathway for biosynthesis of saponin adjuvants from the soapbark tree.</title>
        <authorList>
            <person name="Reed J."/>
            <person name="Orme A."/>
            <person name="El-Demerdash A."/>
            <person name="Owen C."/>
            <person name="Martin L.B.B."/>
            <person name="Misra R.C."/>
            <person name="Kikuchi S."/>
            <person name="Rejzek M."/>
            <person name="Martin A.C."/>
            <person name="Harkess A."/>
            <person name="Leebens-Mack J."/>
            <person name="Louveau T."/>
            <person name="Stephenson M.J."/>
            <person name="Osbourn A."/>
        </authorList>
    </citation>
    <scope>NUCLEOTIDE SEQUENCE [LARGE SCALE GENOMIC DNA]</scope>
    <source>
        <strain evidence="7">S10</strain>
    </source>
</reference>
<dbReference type="Pfam" id="PF01397">
    <property type="entry name" value="Terpene_synth"/>
    <property type="match status" value="1"/>
</dbReference>
<protein>
    <submittedName>
        <fullName evidence="7">Terpene synthase</fullName>
    </submittedName>
</protein>
<comment type="caution">
    <text evidence="7">The sequence shown here is derived from an EMBL/GenBank/DDBJ whole genome shotgun (WGS) entry which is preliminary data.</text>
</comment>
<gene>
    <name evidence="7" type="ORF">O6P43_000625</name>
</gene>
<dbReference type="CDD" id="cd00684">
    <property type="entry name" value="Terpene_cyclase_plant_C1"/>
    <property type="match status" value="1"/>
</dbReference>
<dbReference type="InterPro" id="IPR001906">
    <property type="entry name" value="Terpene_synth_N"/>
</dbReference>
<dbReference type="GO" id="GO:0000287">
    <property type="term" value="F:magnesium ion binding"/>
    <property type="evidence" value="ECO:0007669"/>
    <property type="project" value="InterPro"/>
</dbReference>
<dbReference type="FunFam" id="1.10.600.10:FF:000007">
    <property type="entry name" value="Isoprene synthase, chloroplastic"/>
    <property type="match status" value="1"/>
</dbReference>
<dbReference type="Gene3D" id="1.10.600.10">
    <property type="entry name" value="Farnesyl Diphosphate Synthase"/>
    <property type="match status" value="1"/>
</dbReference>
<dbReference type="GO" id="GO:0009611">
    <property type="term" value="P:response to wounding"/>
    <property type="evidence" value="ECO:0007669"/>
    <property type="project" value="UniProtKB-ARBA"/>
</dbReference>
<name>A0AAD7VMD3_QUISA</name>
<dbReference type="SFLD" id="SFLDG01604">
    <property type="entry name" value="Terpene_Cyclase_Like_1_C_Termi"/>
    <property type="match status" value="1"/>
</dbReference>
<evidence type="ECO:0000313" key="8">
    <source>
        <dbReference type="Proteomes" id="UP001163823"/>
    </source>
</evidence>
<dbReference type="EMBL" id="JARAOO010000001">
    <property type="protein sequence ID" value="KAJ7981351.1"/>
    <property type="molecule type" value="Genomic_DNA"/>
</dbReference>
<dbReference type="PANTHER" id="PTHR31225">
    <property type="entry name" value="OS04G0344100 PROTEIN-RELATED"/>
    <property type="match status" value="1"/>
</dbReference>
<comment type="cofactor">
    <cofactor evidence="1">
        <name>Mg(2+)</name>
        <dbReference type="ChEBI" id="CHEBI:18420"/>
    </cofactor>
</comment>
<dbReference type="SFLD" id="SFLDS00005">
    <property type="entry name" value="Isoprenoid_Synthase_Type_I"/>
    <property type="match status" value="1"/>
</dbReference>
<dbReference type="GO" id="GO:0016102">
    <property type="term" value="P:diterpenoid biosynthetic process"/>
    <property type="evidence" value="ECO:0007669"/>
    <property type="project" value="InterPro"/>
</dbReference>
<dbReference type="SFLD" id="SFLDG01019">
    <property type="entry name" value="Terpene_Cyclase_Like_1_C_Termi"/>
    <property type="match status" value="1"/>
</dbReference>
<dbReference type="Gene3D" id="1.50.10.130">
    <property type="entry name" value="Terpene synthase, N-terminal domain"/>
    <property type="match status" value="1"/>
</dbReference>
<feature type="domain" description="Terpene synthase metal-binding" evidence="6">
    <location>
        <begin position="304"/>
        <end position="543"/>
    </location>
</feature>
<dbReference type="PANTHER" id="PTHR31225:SF252">
    <property type="entry name" value="TERPENE SYNTHASE 12-RELATED"/>
    <property type="match status" value="1"/>
</dbReference>